<evidence type="ECO:0000313" key="2">
    <source>
        <dbReference type="Proteomes" id="UP000033358"/>
    </source>
</evidence>
<evidence type="ECO:0000313" key="1">
    <source>
        <dbReference type="EMBL" id="KKB96354.1"/>
    </source>
</evidence>
<accession>A0A0F5MP67</accession>
<dbReference type="AlphaFoldDB" id="A0A0F5MP67"/>
<dbReference type="EMBL" id="JYHA01000088">
    <property type="protein sequence ID" value="KKB96354.1"/>
    <property type="molecule type" value="Genomic_DNA"/>
</dbReference>
<comment type="caution">
    <text evidence="1">The sequence shown here is derived from an EMBL/GenBank/DDBJ whole genome shotgun (WGS) entry which is preliminary data.</text>
</comment>
<dbReference type="InterPro" id="IPR052894">
    <property type="entry name" value="AsmA-related"/>
</dbReference>
<sequence>MRFLKLSLFILLPITILLIGPILIKWNNYKEHIISNFKEQTGYDLVINGDVRVSFIPFCKIKLADIKIIGNNNEISSGISSDFLEIKLNPLYLVKNQLKILSLQVINGDIVIADHSNNKSNFNDILQNIGFLSNIGLDNSTISYFEKNNIIIDKFKLQDLSLDLKKDNTKLTFSSNPFDSKELILTKLSIDPSNNIVGNIQSDIINSSFNGIITQTEGNYQFNGKINSNIINLNKLLTSFFSNKIITSITSTESGSLSSDIIISHNQANFNNIIFQSDSLKTSGNFESNFASKSIINLDLAIDKLNLDNLYQKQNTHMGESDQLNSSEKQALDKLMSSIKDPKSNINIEISDNVDLLAILDIRNITYNNKVIKKAEVSLELHKKIMDLYYANIDLDDYTNLSISGILSSNKFRPIFNGMLEIKSKDLNSLSSWLSYDLSASGNFLQNNISFKSSVSLTPQQVSLGDIGGMVKEYPIKGGVTIKFDKDLPQITLELDVAKMNLDKLNISNIEQAKTFANNIQTRSDLLNKISWLRLIDAQYSLAFNFNELIAYENTLKDLTGSISLLPGSIILEDITVNNEKNSLIADLMLNIKTLNPLLNININGDSLHLDNVSNYFWSEDKVKLPQFNWFDGKILANLANLSIGNLAMKDFKADLKMGDQILYINDISSKIFDGTFDLKGSLVIERPTIGLSFSFVNVMAEQLLAYFPNMDNIAGYLSFSGSIASEGNNKLSLIKNTQASISIATRELNIKNFDLLGMIKAYNDNNKLNNNGLSDNLLPYLSSGSTSFYSADGNLTMSAGIIEIPKLTLNNQRAAGVFSGIMDFASGTCSALSQISFFPSENSREVVLTTKMSGPISNLVKNITKNKDVIPSNQQRKNYKRSY</sequence>
<protein>
    <submittedName>
        <fullName evidence="1">Putative assembly protein</fullName>
    </submittedName>
</protein>
<dbReference type="GO" id="GO:0090313">
    <property type="term" value="P:regulation of protein targeting to membrane"/>
    <property type="evidence" value="ECO:0007669"/>
    <property type="project" value="TreeGrafter"/>
</dbReference>
<dbReference type="Proteomes" id="UP000033358">
    <property type="component" value="Unassembled WGS sequence"/>
</dbReference>
<dbReference type="PANTHER" id="PTHR30441:SF8">
    <property type="entry name" value="DUF748 DOMAIN-CONTAINING PROTEIN"/>
    <property type="match status" value="1"/>
</dbReference>
<gene>
    <name evidence="1" type="ORF">SZ25_00567</name>
</gene>
<reference evidence="1 2" key="1">
    <citation type="submission" date="2015-02" db="EMBL/GenBank/DDBJ databases">
        <title>Single cell genomics of a rare environmental alphaproteobacterium provides unique insights into Rickettsiaceae evolution.</title>
        <authorList>
            <person name="Martijn J."/>
            <person name="Schulz F."/>
            <person name="Zaremba-Niedzwiedzka K."/>
            <person name="Viklund J."/>
            <person name="Stepanauskas R."/>
            <person name="Andersson S.G.E."/>
            <person name="Horn M."/>
            <person name="Guy L."/>
            <person name="Ettema T.J.G."/>
        </authorList>
    </citation>
    <scope>NUCLEOTIDE SEQUENCE [LARGE SCALE GENOMIC DNA]</scope>
    <source>
        <strain evidence="1 2">SCGC AAA041-L04</strain>
    </source>
</reference>
<dbReference type="GO" id="GO:0005886">
    <property type="term" value="C:plasma membrane"/>
    <property type="evidence" value="ECO:0007669"/>
    <property type="project" value="TreeGrafter"/>
</dbReference>
<dbReference type="PANTHER" id="PTHR30441">
    <property type="entry name" value="DUF748 DOMAIN-CONTAINING PROTEIN"/>
    <property type="match status" value="1"/>
</dbReference>
<name>A0A0F5MP67_9RICK</name>
<proteinExistence type="predicted"/>
<organism evidence="1 2">
    <name type="scientific">Candidatus Arcanibacter lacustris</name>
    <dbReference type="NCBI Taxonomy" id="1607817"/>
    <lineage>
        <taxon>Bacteria</taxon>
        <taxon>Pseudomonadati</taxon>
        <taxon>Pseudomonadota</taxon>
        <taxon>Alphaproteobacteria</taxon>
        <taxon>Rickettsiales</taxon>
        <taxon>Candidatus Arcanibacter</taxon>
    </lineage>
</organism>
<keyword evidence="2" id="KW-1185">Reference proteome</keyword>